<dbReference type="InterPro" id="IPR036390">
    <property type="entry name" value="WH_DNA-bd_sf"/>
</dbReference>
<dbReference type="PANTHER" id="PTHR46577">
    <property type="entry name" value="HTH-TYPE TRANSCRIPTIONAL REGULATORY PROTEIN GABR"/>
    <property type="match status" value="1"/>
</dbReference>
<dbReference type="CDD" id="cd00609">
    <property type="entry name" value="AAT_like"/>
    <property type="match status" value="1"/>
</dbReference>
<evidence type="ECO:0000256" key="4">
    <source>
        <dbReference type="ARBA" id="ARBA00023125"/>
    </source>
</evidence>
<comment type="caution">
    <text evidence="7">The sequence shown here is derived from an EMBL/GenBank/DDBJ whole genome shotgun (WGS) entry which is preliminary data.</text>
</comment>
<dbReference type="Pfam" id="PF00392">
    <property type="entry name" value="GntR"/>
    <property type="match status" value="1"/>
</dbReference>
<dbReference type="PANTHER" id="PTHR46577:SF1">
    <property type="entry name" value="HTH-TYPE TRANSCRIPTIONAL REGULATORY PROTEIN GABR"/>
    <property type="match status" value="1"/>
</dbReference>
<dbReference type="InterPro" id="IPR004839">
    <property type="entry name" value="Aminotransferase_I/II_large"/>
</dbReference>
<keyword evidence="7" id="KW-0032">Aminotransferase</keyword>
<feature type="domain" description="HTH gntR-type" evidence="6">
    <location>
        <begin position="22"/>
        <end position="90"/>
    </location>
</feature>
<dbReference type="AlphaFoldDB" id="A0A644V595"/>
<keyword evidence="2" id="KW-0663">Pyridoxal phosphate</keyword>
<dbReference type="Gene3D" id="1.10.10.10">
    <property type="entry name" value="Winged helix-like DNA-binding domain superfamily/Winged helix DNA-binding domain"/>
    <property type="match status" value="1"/>
</dbReference>
<keyword evidence="3" id="KW-0805">Transcription regulation</keyword>
<dbReference type="InterPro" id="IPR000524">
    <property type="entry name" value="Tscrpt_reg_HTH_GntR"/>
</dbReference>
<dbReference type="EMBL" id="VSSQ01000223">
    <property type="protein sequence ID" value="MPL86506.1"/>
    <property type="molecule type" value="Genomic_DNA"/>
</dbReference>
<comment type="similarity">
    <text evidence="1">In the C-terminal section; belongs to the class-I pyridoxal-phosphate-dependent aminotransferase family.</text>
</comment>
<dbReference type="Pfam" id="PF00155">
    <property type="entry name" value="Aminotran_1_2"/>
    <property type="match status" value="1"/>
</dbReference>
<dbReference type="GO" id="GO:0003700">
    <property type="term" value="F:DNA-binding transcription factor activity"/>
    <property type="evidence" value="ECO:0007669"/>
    <property type="project" value="InterPro"/>
</dbReference>
<reference evidence="7" key="1">
    <citation type="submission" date="2019-08" db="EMBL/GenBank/DDBJ databases">
        <authorList>
            <person name="Kucharzyk K."/>
            <person name="Murdoch R.W."/>
            <person name="Higgins S."/>
            <person name="Loffler F."/>
        </authorList>
    </citation>
    <scope>NUCLEOTIDE SEQUENCE</scope>
</reference>
<dbReference type="GO" id="GO:0003677">
    <property type="term" value="F:DNA binding"/>
    <property type="evidence" value="ECO:0007669"/>
    <property type="project" value="UniProtKB-KW"/>
</dbReference>
<keyword evidence="5" id="KW-0804">Transcription</keyword>
<evidence type="ECO:0000259" key="6">
    <source>
        <dbReference type="PROSITE" id="PS50949"/>
    </source>
</evidence>
<dbReference type="EC" id="2.6.1.9" evidence="7"/>
<organism evidence="7">
    <name type="scientific">bioreactor metagenome</name>
    <dbReference type="NCBI Taxonomy" id="1076179"/>
    <lineage>
        <taxon>unclassified sequences</taxon>
        <taxon>metagenomes</taxon>
        <taxon>ecological metagenomes</taxon>
    </lineage>
</organism>
<evidence type="ECO:0000313" key="7">
    <source>
        <dbReference type="EMBL" id="MPL86506.1"/>
    </source>
</evidence>
<keyword evidence="7" id="KW-0808">Transferase</keyword>
<dbReference type="InterPro" id="IPR015424">
    <property type="entry name" value="PyrdxlP-dep_Trfase"/>
</dbReference>
<name>A0A644V595_9ZZZZ</name>
<keyword evidence="4" id="KW-0238">DNA-binding</keyword>
<dbReference type="InterPro" id="IPR051446">
    <property type="entry name" value="HTH_trans_reg/aminotransferase"/>
</dbReference>
<dbReference type="SUPFAM" id="SSF53383">
    <property type="entry name" value="PLP-dependent transferases"/>
    <property type="match status" value="1"/>
</dbReference>
<protein>
    <submittedName>
        <fullName evidence="7">Histidinol-phosphate aminotransferase</fullName>
        <ecNumber evidence="7">2.6.1.9</ecNumber>
    </submittedName>
</protein>
<dbReference type="GO" id="GO:0030170">
    <property type="term" value="F:pyridoxal phosphate binding"/>
    <property type="evidence" value="ECO:0007669"/>
    <property type="project" value="InterPro"/>
</dbReference>
<proteinExistence type="inferred from homology"/>
<dbReference type="Gene3D" id="3.40.640.10">
    <property type="entry name" value="Type I PLP-dependent aspartate aminotransferase-like (Major domain)"/>
    <property type="match status" value="1"/>
</dbReference>
<dbReference type="PROSITE" id="PS50949">
    <property type="entry name" value="HTH_GNTR"/>
    <property type="match status" value="1"/>
</dbReference>
<evidence type="ECO:0000256" key="3">
    <source>
        <dbReference type="ARBA" id="ARBA00023015"/>
    </source>
</evidence>
<dbReference type="SMART" id="SM00345">
    <property type="entry name" value="HTH_GNTR"/>
    <property type="match status" value="1"/>
</dbReference>
<dbReference type="Gene3D" id="3.90.1150.10">
    <property type="entry name" value="Aspartate Aminotransferase, domain 1"/>
    <property type="match status" value="1"/>
</dbReference>
<accession>A0A644V595</accession>
<dbReference type="SUPFAM" id="SSF46785">
    <property type="entry name" value="Winged helix' DNA-binding domain"/>
    <property type="match status" value="1"/>
</dbReference>
<dbReference type="InterPro" id="IPR036388">
    <property type="entry name" value="WH-like_DNA-bd_sf"/>
</dbReference>
<evidence type="ECO:0000256" key="1">
    <source>
        <dbReference type="ARBA" id="ARBA00005384"/>
    </source>
</evidence>
<dbReference type="CDD" id="cd07377">
    <property type="entry name" value="WHTH_GntR"/>
    <property type="match status" value="1"/>
</dbReference>
<dbReference type="InterPro" id="IPR015422">
    <property type="entry name" value="PyrdxlP-dep_Trfase_small"/>
</dbReference>
<gene>
    <name evidence="7" type="primary">hisC_16</name>
    <name evidence="7" type="ORF">SDC9_32488</name>
</gene>
<sequence>MPINSFENYPMSWKPVLGPDKHPLYLYLAAQLEKDIKEGVLLPGTKLPPQRELADFLDINVSTITRAFKLCTQKGLLNGTIGRGTFVAYNALECFKMLPQSDKNLIEMGSMAPACIAYKELYDVMQALLMEPNFGQLLHYGLDQGAIWQKEAAVKFIAKMGYITTEDKVLPAAGGQNAIAAILAGVFRAGDSIGVDPLTYPGIKSVASMLGIKLIPLAQKNGEISEAGLIKACKNDHIKGVYIISEFQNPTVHMMSDKCKQMLAKIAIERNLLIIEDGIFCLFNDRTRPATASYAPENTVFIASFSKAIAPGLRLAYIVPPRDYYKAMLDALYNINLTPSPLLLELAGRVLVSGKAELLIEEQRNIAIERNIILNKILLGYEVWGTNNSLFRWLVLPKGWTGTSFEAEAYVRGVQVYAAERFAVGNTKPAAAVRIAVATASAKDFAMGLAILAELLKGKRV</sequence>
<dbReference type="InterPro" id="IPR015421">
    <property type="entry name" value="PyrdxlP-dep_Trfase_major"/>
</dbReference>
<evidence type="ECO:0000256" key="2">
    <source>
        <dbReference type="ARBA" id="ARBA00022898"/>
    </source>
</evidence>
<evidence type="ECO:0000256" key="5">
    <source>
        <dbReference type="ARBA" id="ARBA00023163"/>
    </source>
</evidence>
<dbReference type="GO" id="GO:0004400">
    <property type="term" value="F:histidinol-phosphate transaminase activity"/>
    <property type="evidence" value="ECO:0007669"/>
    <property type="project" value="UniProtKB-EC"/>
</dbReference>